<organism evidence="1">
    <name type="scientific">Quercus suber</name>
    <name type="common">Cork oak</name>
    <dbReference type="NCBI Taxonomy" id="58331"/>
    <lineage>
        <taxon>Eukaryota</taxon>
        <taxon>Viridiplantae</taxon>
        <taxon>Streptophyta</taxon>
        <taxon>Embryophyta</taxon>
        <taxon>Tracheophyta</taxon>
        <taxon>Spermatophyta</taxon>
        <taxon>Magnoliopsida</taxon>
        <taxon>eudicotyledons</taxon>
        <taxon>Gunneridae</taxon>
        <taxon>Pentapetalae</taxon>
        <taxon>rosids</taxon>
        <taxon>fabids</taxon>
        <taxon>Fagales</taxon>
        <taxon>Fagaceae</taxon>
        <taxon>Quercus</taxon>
    </lineage>
</organism>
<accession>A0AAW0M098</accession>
<name>A0AAW0M098_QUESU</name>
<comment type="caution">
    <text evidence="1">The sequence shown here is derived from an EMBL/GenBank/DDBJ whole genome shotgun (WGS) entry which is preliminary data.</text>
</comment>
<protein>
    <submittedName>
        <fullName evidence="1">Uncharacterized protein</fullName>
    </submittedName>
</protein>
<gene>
    <name evidence="1" type="ORF">CFP56_019768</name>
</gene>
<reference evidence="1" key="1">
    <citation type="submission" date="2017-12" db="EMBL/GenBank/DDBJ databases">
        <authorList>
            <person name="Barbosa P."/>
            <person name="Usie A."/>
            <person name="Ramos A.M."/>
        </authorList>
    </citation>
    <scope>NUCLEOTIDE SEQUENCE</scope>
    <source>
        <strain evidence="1">HL8</strain>
        <tissue evidence="1">Leaves</tissue>
    </source>
</reference>
<reference evidence="1" key="3">
    <citation type="submission" date="2023-07" db="EMBL/GenBank/DDBJ databases">
        <title>An improved reference 1 genome and first organelle genomes of Quercus suber.</title>
        <authorList>
            <consortium name="Genosuber Consortium"/>
            <person name="Usie A."/>
            <person name="Serra O."/>
            <person name="Barros P."/>
        </authorList>
    </citation>
    <scope>NUCLEOTIDE SEQUENCE</scope>
    <source>
        <strain evidence="1">HL8</strain>
        <tissue evidence="1">Leaves</tissue>
    </source>
</reference>
<evidence type="ECO:0000313" key="1">
    <source>
        <dbReference type="EMBL" id="KAK7857120.1"/>
    </source>
</evidence>
<dbReference type="EMBL" id="PKMF04000030">
    <property type="protein sequence ID" value="KAK7857120.1"/>
    <property type="molecule type" value="Genomic_DNA"/>
</dbReference>
<sequence length="130" mass="14715">MSKLQQCLTMSDMATLAVKVSVALQIASSKDSHRCKKARILRVNKSVSSENYNKINNGFEYNNYGYGLNDTNKSFVFESKLVFVDYLELVPGSARKLQRFTSRRAKMAKVSELVADSLKYGSVVKLNREF</sequence>
<dbReference type="AlphaFoldDB" id="A0AAW0M098"/>
<reference evidence="1" key="2">
    <citation type="journal article" date="2018" name="Sci. Data">
        <title>The draft genome sequence of cork oak.</title>
        <authorList>
            <person name="Ramos A.M."/>
            <person name="Usie A."/>
            <person name="Barbosa P."/>
            <person name="Barros P.M."/>
            <person name="Capote T."/>
            <person name="Chaves I."/>
            <person name="Simoes F."/>
            <person name="Abreu I."/>
            <person name="Carrasquinho I."/>
            <person name="Faro C."/>
            <person name="Guimaraes J.B."/>
            <person name="Mendonca D."/>
            <person name="Nobrega F."/>
            <person name="Rodrigues L."/>
            <person name="Saibo N.J.M."/>
            <person name="Varela M.C."/>
            <person name="Egas C."/>
            <person name="Matos J."/>
            <person name="Miguel C.M."/>
            <person name="Oliveira M.M."/>
            <person name="Ricardo C.P."/>
            <person name="Goncalves S."/>
        </authorList>
    </citation>
    <scope>NUCLEOTIDE SEQUENCE [LARGE SCALE GENOMIC DNA]</scope>
    <source>
        <strain evidence="1">HL8</strain>
    </source>
</reference>
<proteinExistence type="predicted"/>